<accession>A0ABR2Z6J3</accession>
<gene>
    <name evidence="1" type="ORF">AAF712_016861</name>
</gene>
<keyword evidence="2" id="KW-1185">Reference proteome</keyword>
<evidence type="ECO:0000313" key="2">
    <source>
        <dbReference type="Proteomes" id="UP001437256"/>
    </source>
</evidence>
<reference evidence="1 2" key="1">
    <citation type="submission" date="2024-05" db="EMBL/GenBank/DDBJ databases">
        <title>A draft genome resource for the thread blight pathogen Marasmius tenuissimus strain MS-2.</title>
        <authorList>
            <person name="Yulfo-Soto G.E."/>
            <person name="Baruah I.K."/>
            <person name="Amoako-Attah I."/>
            <person name="Bukari Y."/>
            <person name="Meinhardt L.W."/>
            <person name="Bailey B.A."/>
            <person name="Cohen S.P."/>
        </authorList>
    </citation>
    <scope>NUCLEOTIDE SEQUENCE [LARGE SCALE GENOMIC DNA]</scope>
    <source>
        <strain evidence="1 2">MS-2</strain>
    </source>
</reference>
<name>A0ABR2Z6J3_9AGAR</name>
<dbReference type="EMBL" id="JBBXMP010001468">
    <property type="protein sequence ID" value="KAL0056534.1"/>
    <property type="molecule type" value="Genomic_DNA"/>
</dbReference>
<sequence>MELIKRGTAPWDKCQKLDPNQKRTHVERCVRWFTNQRFHKLVKQSDGFTRQDARDAIDKLMRFSSVVKPRKLFQEERSEAINKEAKKLTHLHQATRWSVAESQMWQKEDKVEWDTKAKAHYNVEQNQAELRTLLQLFLDALATSGHVGPVQAFMIVSTRDSDGHVDTGMVEAGSSKTEFIKT</sequence>
<organism evidence="1 2">
    <name type="scientific">Marasmius tenuissimus</name>
    <dbReference type="NCBI Taxonomy" id="585030"/>
    <lineage>
        <taxon>Eukaryota</taxon>
        <taxon>Fungi</taxon>
        <taxon>Dikarya</taxon>
        <taxon>Basidiomycota</taxon>
        <taxon>Agaricomycotina</taxon>
        <taxon>Agaricomycetes</taxon>
        <taxon>Agaricomycetidae</taxon>
        <taxon>Agaricales</taxon>
        <taxon>Marasmiineae</taxon>
        <taxon>Marasmiaceae</taxon>
        <taxon>Marasmius</taxon>
    </lineage>
</organism>
<dbReference type="Proteomes" id="UP001437256">
    <property type="component" value="Unassembled WGS sequence"/>
</dbReference>
<evidence type="ECO:0000313" key="1">
    <source>
        <dbReference type="EMBL" id="KAL0056534.1"/>
    </source>
</evidence>
<feature type="non-terminal residue" evidence="1">
    <location>
        <position position="182"/>
    </location>
</feature>
<proteinExistence type="predicted"/>
<protein>
    <submittedName>
        <fullName evidence="1">Uncharacterized protein</fullName>
    </submittedName>
</protein>
<comment type="caution">
    <text evidence="1">The sequence shown here is derived from an EMBL/GenBank/DDBJ whole genome shotgun (WGS) entry which is preliminary data.</text>
</comment>